<proteinExistence type="predicted"/>
<evidence type="ECO:0000313" key="2">
    <source>
        <dbReference type="EMBL" id="PMD26832.1"/>
    </source>
</evidence>
<evidence type="ECO:0000256" key="1">
    <source>
        <dbReference type="SAM" id="MobiDB-lite"/>
    </source>
</evidence>
<feature type="compositionally biased region" description="Polar residues" evidence="1">
    <location>
        <begin position="124"/>
        <end position="136"/>
    </location>
</feature>
<dbReference type="Proteomes" id="UP000235672">
    <property type="component" value="Unassembled WGS sequence"/>
</dbReference>
<feature type="region of interest" description="Disordered" evidence="1">
    <location>
        <begin position="122"/>
        <end position="181"/>
    </location>
</feature>
<protein>
    <submittedName>
        <fullName evidence="2">Uncharacterized protein</fullName>
    </submittedName>
</protein>
<organism evidence="2 3">
    <name type="scientific">Hyaloscypha hepaticicola</name>
    <dbReference type="NCBI Taxonomy" id="2082293"/>
    <lineage>
        <taxon>Eukaryota</taxon>
        <taxon>Fungi</taxon>
        <taxon>Dikarya</taxon>
        <taxon>Ascomycota</taxon>
        <taxon>Pezizomycotina</taxon>
        <taxon>Leotiomycetes</taxon>
        <taxon>Helotiales</taxon>
        <taxon>Hyaloscyphaceae</taxon>
        <taxon>Hyaloscypha</taxon>
    </lineage>
</organism>
<keyword evidence="3" id="KW-1185">Reference proteome</keyword>
<dbReference type="AlphaFoldDB" id="A0A2J6QKN6"/>
<dbReference type="EMBL" id="KZ613467">
    <property type="protein sequence ID" value="PMD26832.1"/>
    <property type="molecule type" value="Genomic_DNA"/>
</dbReference>
<sequence length="181" mass="19804">MIHDPYYSTANNVRAGPRQDQHQFSSTPKSPSPAARQSILDLEIFRECLQRDSPFRGHPGGETHDVRSIITSFTFGLHLLSSASISTWLARSPIHRIPNSKFQKPLCSTLDACKLQQGFKEHNTGSYSSRPASCTTRLRRPGIPTLMKSRPRAAPAPQLPNGGNPTGTGEWPSGITSGDGR</sequence>
<reference evidence="2 3" key="1">
    <citation type="submission" date="2016-05" db="EMBL/GenBank/DDBJ databases">
        <title>A degradative enzymes factory behind the ericoid mycorrhizal symbiosis.</title>
        <authorList>
            <consortium name="DOE Joint Genome Institute"/>
            <person name="Martino E."/>
            <person name="Morin E."/>
            <person name="Grelet G."/>
            <person name="Kuo A."/>
            <person name="Kohler A."/>
            <person name="Daghino S."/>
            <person name="Barry K."/>
            <person name="Choi C."/>
            <person name="Cichocki N."/>
            <person name="Clum A."/>
            <person name="Copeland A."/>
            <person name="Hainaut M."/>
            <person name="Haridas S."/>
            <person name="Labutti K."/>
            <person name="Lindquist E."/>
            <person name="Lipzen A."/>
            <person name="Khouja H.-R."/>
            <person name="Murat C."/>
            <person name="Ohm R."/>
            <person name="Olson A."/>
            <person name="Spatafora J."/>
            <person name="Veneault-Fourrey C."/>
            <person name="Henrissat B."/>
            <person name="Grigoriev I."/>
            <person name="Martin F."/>
            <person name="Perotto S."/>
        </authorList>
    </citation>
    <scope>NUCLEOTIDE SEQUENCE [LARGE SCALE GENOMIC DNA]</scope>
    <source>
        <strain evidence="2 3">UAMH 7357</strain>
    </source>
</reference>
<accession>A0A2J6QKN6</accession>
<name>A0A2J6QKN6_9HELO</name>
<evidence type="ECO:0000313" key="3">
    <source>
        <dbReference type="Proteomes" id="UP000235672"/>
    </source>
</evidence>
<gene>
    <name evidence="2" type="ORF">NA56DRAFT_698075</name>
</gene>
<feature type="region of interest" description="Disordered" evidence="1">
    <location>
        <begin position="1"/>
        <end position="35"/>
    </location>
</feature>